<dbReference type="RefSeq" id="WP_006628205.1">
    <property type="nucleotide sequence ID" value="NZ_AOJD01000023.1"/>
</dbReference>
<dbReference type="PROSITE" id="PS51318">
    <property type="entry name" value="TAT"/>
    <property type="match status" value="1"/>
</dbReference>
<gene>
    <name evidence="2" type="ORF">C472_02509</name>
</gene>
<accession>M0E0J7</accession>
<dbReference type="NCBIfam" id="TIGR01451">
    <property type="entry name" value="B_ant_repeat"/>
    <property type="match status" value="3"/>
</dbReference>
<feature type="domain" description="DUF11" evidence="1">
    <location>
        <begin position="436"/>
        <end position="558"/>
    </location>
</feature>
<evidence type="ECO:0000313" key="3">
    <source>
        <dbReference type="Proteomes" id="UP000011523"/>
    </source>
</evidence>
<feature type="domain" description="DUF11" evidence="1">
    <location>
        <begin position="166"/>
        <end position="287"/>
    </location>
</feature>
<evidence type="ECO:0000313" key="2">
    <source>
        <dbReference type="EMBL" id="ELZ39874.1"/>
    </source>
</evidence>
<feature type="domain" description="DUF11" evidence="1">
    <location>
        <begin position="300"/>
        <end position="424"/>
    </location>
</feature>
<dbReference type="Proteomes" id="UP000011523">
    <property type="component" value="Unassembled WGS sequence"/>
</dbReference>
<dbReference type="Pfam" id="PF01345">
    <property type="entry name" value="DUF11"/>
    <property type="match status" value="4"/>
</dbReference>
<dbReference type="AlphaFoldDB" id="M0E0J7"/>
<sequence length="695" mass="70472">MTDEPSINRRRVLQTVGVGGAISLAGCTWPPRQCDLSVTKEHVGDTVSYGTATEFEITVCNDGDGTCEDAVTVTDDLPSGVTYAGDTGTDWSCTESGGVVTCEHPNANGLSPGDCLPTLTLAVDVGSPDEVGDAVRNCVTVEQGDADLSYKTDCVTVSVTRTGECDLSISKEHRGDLAVPGSTSEFEITVCNEGDGRCRGPVPVVDSLPSSVTFLGGSGSGWSVSESGGVVSAEHPNSGGLAPGDCLPTLTLEVEVGSIDETGDAIRNCASIESDDADSTNNRDCISVPVDTDTVGGACDLSIRKEHDGEADSVAPGDTTEFAITVCNVGGEDCRGSVPVVDTLPSGVTFLGGSGSGWSVSETGGVVTAEHPNSNGLAPGDCLPTLTLEVEIGSIDEVGDAVRNCASIKFDDADSDNNQSCVTVPIDTTGTGGDCDLSIEKTHEADSVAPGDTTEFQITVCNEGDGRCRGPVPVVDALPSGVTFLGGSGSGWSVSESGGVVSAEHPNSGGLASGDCLPTLTLEVEIGSIDETGDAIRNCASIESDDGNARNNRSCVSVPVQPPQASCDGLNVEKTTGGQFKYGQQSTYEIDVCMLQEQTCDGQITVTDTLPGGISFVSASGSGWSASASGGTVTATHPNSGGLSAGQCLPTLVLTVAVAPVSQFPGGSDGVQNCARLSADGTFVDEDCVAHVITN</sequence>
<dbReference type="OrthoDB" id="322967at2157"/>
<dbReference type="InterPro" id="IPR047589">
    <property type="entry name" value="DUF11_rpt"/>
</dbReference>
<reference evidence="2 3" key="1">
    <citation type="journal article" date="2014" name="PLoS Genet.">
        <title>Phylogenetically driven sequencing of extremely halophilic archaea reveals strategies for static and dynamic osmo-response.</title>
        <authorList>
            <person name="Becker E.A."/>
            <person name="Seitzer P.M."/>
            <person name="Tritt A."/>
            <person name="Larsen D."/>
            <person name="Krusor M."/>
            <person name="Yao A.I."/>
            <person name="Wu D."/>
            <person name="Madern D."/>
            <person name="Eisen J.A."/>
            <person name="Darling A.E."/>
            <person name="Facciotti M.T."/>
        </authorList>
    </citation>
    <scope>NUCLEOTIDE SEQUENCE [LARGE SCALE GENOMIC DNA]</scope>
    <source>
        <strain evidence="2 3">DSM 14210</strain>
    </source>
</reference>
<proteinExistence type="predicted"/>
<keyword evidence="3" id="KW-1185">Reference proteome</keyword>
<feature type="domain" description="DUF11" evidence="1">
    <location>
        <begin position="35"/>
        <end position="151"/>
    </location>
</feature>
<dbReference type="InterPro" id="IPR001434">
    <property type="entry name" value="OmcB-like_DUF11"/>
</dbReference>
<evidence type="ECO:0000259" key="1">
    <source>
        <dbReference type="Pfam" id="PF01345"/>
    </source>
</evidence>
<dbReference type="EMBL" id="AOJD01000023">
    <property type="protein sequence ID" value="ELZ39874.1"/>
    <property type="molecule type" value="Genomic_DNA"/>
</dbReference>
<comment type="caution">
    <text evidence="2">The sequence shown here is derived from an EMBL/GenBank/DDBJ whole genome shotgun (WGS) entry which is preliminary data.</text>
</comment>
<dbReference type="InterPro" id="IPR006311">
    <property type="entry name" value="TAT_signal"/>
</dbReference>
<protein>
    <recommendedName>
        <fullName evidence="1">DUF11 domain-containing protein</fullName>
    </recommendedName>
</protein>
<dbReference type="PATRIC" id="fig|1227485.3.peg.476"/>
<organism evidence="2 3">
    <name type="scientific">Halorubrum tebenquichense DSM 14210</name>
    <dbReference type="NCBI Taxonomy" id="1227485"/>
    <lineage>
        <taxon>Archaea</taxon>
        <taxon>Methanobacteriati</taxon>
        <taxon>Methanobacteriota</taxon>
        <taxon>Stenosarchaea group</taxon>
        <taxon>Halobacteria</taxon>
        <taxon>Halobacteriales</taxon>
        <taxon>Haloferacaceae</taxon>
        <taxon>Halorubrum</taxon>
    </lineage>
</organism>
<name>M0E0J7_9EURY</name>